<sequence>MTERHPVSADSKTYDTLLAAARFQERRRVPIADFAYPAGVRIAVNFTLDFDAMLLRRMLNEPWGQKAKGEFGGRVGIWRILAMFEANGVDVTLFTPGRDLRGSTRKFFDMRSRPGTSWRTTCGSTRFPRTLLSRTPI</sequence>
<dbReference type="RefSeq" id="WP_268879812.1">
    <property type="nucleotide sequence ID" value="NZ_CP114029.1"/>
</dbReference>
<reference evidence="1" key="1">
    <citation type="submission" date="2022-12" db="EMBL/GenBank/DDBJ databases">
        <title>Jiella pelagia sp. nov., isolated from phosphonate enriched culture of Northwest Pacific surface seawater.</title>
        <authorList>
            <person name="Shin D.Y."/>
            <person name="Hwang C.Y."/>
        </authorList>
    </citation>
    <scope>NUCLEOTIDE SEQUENCE</scope>
    <source>
        <strain evidence="1">HL-NP1</strain>
    </source>
</reference>
<evidence type="ECO:0000313" key="1">
    <source>
        <dbReference type="EMBL" id="WAP67355.1"/>
    </source>
</evidence>
<dbReference type="Gene3D" id="3.20.20.370">
    <property type="entry name" value="Glycoside hydrolase/deacetylase"/>
    <property type="match status" value="1"/>
</dbReference>
<evidence type="ECO:0000313" key="2">
    <source>
        <dbReference type="Proteomes" id="UP001164020"/>
    </source>
</evidence>
<gene>
    <name evidence="1" type="ORF">OH818_17615</name>
</gene>
<evidence type="ECO:0008006" key="3">
    <source>
        <dbReference type="Google" id="ProtNLM"/>
    </source>
</evidence>
<dbReference type="InterPro" id="IPR011330">
    <property type="entry name" value="Glyco_hydro/deAcase_b/a-brl"/>
</dbReference>
<accession>A0ABY7C0J9</accession>
<proteinExistence type="predicted"/>
<dbReference type="Proteomes" id="UP001164020">
    <property type="component" value="Chromosome"/>
</dbReference>
<organism evidence="1 2">
    <name type="scientific">Jiella pelagia</name>
    <dbReference type="NCBI Taxonomy" id="2986949"/>
    <lineage>
        <taxon>Bacteria</taxon>
        <taxon>Pseudomonadati</taxon>
        <taxon>Pseudomonadota</taxon>
        <taxon>Alphaproteobacteria</taxon>
        <taxon>Hyphomicrobiales</taxon>
        <taxon>Aurantimonadaceae</taxon>
        <taxon>Jiella</taxon>
    </lineage>
</organism>
<dbReference type="SUPFAM" id="SSF88713">
    <property type="entry name" value="Glycoside hydrolase/deacetylase"/>
    <property type="match status" value="1"/>
</dbReference>
<name>A0ABY7C0J9_9HYPH</name>
<protein>
    <recommendedName>
        <fullName evidence="3">NodB homology domain-containing protein</fullName>
    </recommendedName>
</protein>
<dbReference type="EMBL" id="CP114029">
    <property type="protein sequence ID" value="WAP67355.1"/>
    <property type="molecule type" value="Genomic_DNA"/>
</dbReference>
<keyword evidence="2" id="KW-1185">Reference proteome</keyword>